<evidence type="ECO:0000256" key="9">
    <source>
        <dbReference type="RuleBase" id="RU003357"/>
    </source>
</evidence>
<evidence type="ECO:0000259" key="11">
    <source>
        <dbReference type="Pfam" id="PF00593"/>
    </source>
</evidence>
<dbReference type="Gene3D" id="2.60.40.1120">
    <property type="entry name" value="Carboxypeptidase-like, regulatory domain"/>
    <property type="match status" value="1"/>
</dbReference>
<comment type="similarity">
    <text evidence="8 9">Belongs to the TonB-dependent receptor family.</text>
</comment>
<dbReference type="SUPFAM" id="SSF49464">
    <property type="entry name" value="Carboxypeptidase regulatory domain-like"/>
    <property type="match status" value="1"/>
</dbReference>
<evidence type="ECO:0000256" key="10">
    <source>
        <dbReference type="SAM" id="SignalP"/>
    </source>
</evidence>
<evidence type="ECO:0000256" key="1">
    <source>
        <dbReference type="ARBA" id="ARBA00004571"/>
    </source>
</evidence>
<dbReference type="InterPro" id="IPR023996">
    <property type="entry name" value="TonB-dep_OMP_SusC/RagA"/>
</dbReference>
<keyword evidence="2 8" id="KW-0813">Transport</keyword>
<feature type="domain" description="TonB-dependent receptor-like beta-barrel" evidence="11">
    <location>
        <begin position="447"/>
        <end position="826"/>
    </location>
</feature>
<dbReference type="InterPro" id="IPR008969">
    <property type="entry name" value="CarboxyPept-like_regulatory"/>
</dbReference>
<dbReference type="NCBIfam" id="TIGR04056">
    <property type="entry name" value="OMP_RagA_SusC"/>
    <property type="match status" value="1"/>
</dbReference>
<keyword evidence="5 9" id="KW-0798">TonB box</keyword>
<dbReference type="Gene3D" id="2.40.170.20">
    <property type="entry name" value="TonB-dependent receptor, beta-barrel domain"/>
    <property type="match status" value="1"/>
</dbReference>
<dbReference type="InterPro" id="IPR039426">
    <property type="entry name" value="TonB-dep_rcpt-like"/>
</dbReference>
<name>A0ABX0UQY1_9BACT</name>
<accession>A0ABX0UQY1</accession>
<keyword evidence="7 8" id="KW-0998">Cell outer membrane</keyword>
<dbReference type="InterPro" id="IPR037066">
    <property type="entry name" value="Plug_dom_sf"/>
</dbReference>
<keyword evidence="6 8" id="KW-0472">Membrane</keyword>
<evidence type="ECO:0000313" key="13">
    <source>
        <dbReference type="EMBL" id="NIJ54085.1"/>
    </source>
</evidence>
<dbReference type="InterPro" id="IPR036942">
    <property type="entry name" value="Beta-barrel_TonB_sf"/>
</dbReference>
<feature type="signal peptide" evidence="10">
    <location>
        <begin position="1"/>
        <end position="35"/>
    </location>
</feature>
<keyword evidence="4 8" id="KW-0812">Transmembrane</keyword>
<evidence type="ECO:0000313" key="14">
    <source>
        <dbReference type="Proteomes" id="UP001179181"/>
    </source>
</evidence>
<dbReference type="Proteomes" id="UP001179181">
    <property type="component" value="Unassembled WGS sequence"/>
</dbReference>
<feature type="domain" description="TonB-dependent receptor plug" evidence="12">
    <location>
        <begin position="131"/>
        <end position="229"/>
    </location>
</feature>
<gene>
    <name evidence="13" type="ORF">FHS68_003267</name>
</gene>
<dbReference type="InterPro" id="IPR012910">
    <property type="entry name" value="Plug_dom"/>
</dbReference>
<dbReference type="Pfam" id="PF13715">
    <property type="entry name" value="CarbopepD_reg_2"/>
    <property type="match status" value="1"/>
</dbReference>
<protein>
    <submittedName>
        <fullName evidence="13">TonB-linked SusC/RagA family outer membrane protein</fullName>
    </submittedName>
</protein>
<proteinExistence type="inferred from homology"/>
<dbReference type="Pfam" id="PF00593">
    <property type="entry name" value="TonB_dep_Rec_b-barrel"/>
    <property type="match status" value="1"/>
</dbReference>
<dbReference type="InterPro" id="IPR000531">
    <property type="entry name" value="Beta-barrel_TonB"/>
</dbReference>
<keyword evidence="14" id="KW-1185">Reference proteome</keyword>
<dbReference type="Gene3D" id="2.170.130.10">
    <property type="entry name" value="TonB-dependent receptor, plug domain"/>
    <property type="match status" value="1"/>
</dbReference>
<comment type="subcellular location">
    <subcellularLocation>
        <location evidence="1 8">Cell outer membrane</location>
        <topology evidence="1 8">Multi-pass membrane protein</topology>
    </subcellularLocation>
</comment>
<evidence type="ECO:0000256" key="6">
    <source>
        <dbReference type="ARBA" id="ARBA00023136"/>
    </source>
</evidence>
<dbReference type="Pfam" id="PF07715">
    <property type="entry name" value="Plug"/>
    <property type="match status" value="1"/>
</dbReference>
<dbReference type="SUPFAM" id="SSF56935">
    <property type="entry name" value="Porins"/>
    <property type="match status" value="1"/>
</dbReference>
<feature type="chain" id="PRO_5045185252" evidence="10">
    <location>
        <begin position="36"/>
        <end position="1089"/>
    </location>
</feature>
<evidence type="ECO:0000256" key="4">
    <source>
        <dbReference type="ARBA" id="ARBA00022692"/>
    </source>
</evidence>
<evidence type="ECO:0000259" key="12">
    <source>
        <dbReference type="Pfam" id="PF07715"/>
    </source>
</evidence>
<dbReference type="EMBL" id="JAASQJ010000003">
    <property type="protein sequence ID" value="NIJ54085.1"/>
    <property type="molecule type" value="Genomic_DNA"/>
</dbReference>
<evidence type="ECO:0000256" key="2">
    <source>
        <dbReference type="ARBA" id="ARBA00022448"/>
    </source>
</evidence>
<evidence type="ECO:0000256" key="3">
    <source>
        <dbReference type="ARBA" id="ARBA00022452"/>
    </source>
</evidence>
<dbReference type="NCBIfam" id="TIGR04057">
    <property type="entry name" value="SusC_RagA_signa"/>
    <property type="match status" value="1"/>
</dbReference>
<dbReference type="InterPro" id="IPR023997">
    <property type="entry name" value="TonB-dep_OMP_SusC/RagA_CS"/>
</dbReference>
<keyword evidence="10" id="KW-0732">Signal</keyword>
<evidence type="ECO:0000256" key="5">
    <source>
        <dbReference type="ARBA" id="ARBA00023077"/>
    </source>
</evidence>
<dbReference type="PROSITE" id="PS52016">
    <property type="entry name" value="TONB_DEPENDENT_REC_3"/>
    <property type="match status" value="1"/>
</dbReference>
<evidence type="ECO:0000256" key="7">
    <source>
        <dbReference type="ARBA" id="ARBA00023237"/>
    </source>
</evidence>
<reference evidence="13 14" key="1">
    <citation type="submission" date="2020-03" db="EMBL/GenBank/DDBJ databases">
        <title>Genomic Encyclopedia of Type Strains, Phase IV (KMG-IV): sequencing the most valuable type-strain genomes for metagenomic binning, comparative biology and taxonomic classification.</title>
        <authorList>
            <person name="Goeker M."/>
        </authorList>
    </citation>
    <scope>NUCLEOTIDE SEQUENCE [LARGE SCALE GENOMIC DNA]</scope>
    <source>
        <strain evidence="13 14">DSM 102865</strain>
    </source>
</reference>
<sequence>MIRPFYSHSRLDTFRRSSQACFLLGLMLLSQFAWAQTVITGQVTGQEDSAPIPGVSVIAKGTTNGTITDTDGKYRIDITDNTSELIFSFLGFSTQQVKVNGRSTIDVSLTTDLRQLNEVVVTALGIKKDIRRIGVAIQTVDGNSTVKAREPNAINALAGKVAGLTVGIQQEMLRRPNIMLRGNTDVLFVVDGVPVNSDTWNVSPDDIDTYSVLKGASASALYGFRGKNGAILITTKRGSKDKRGFSVDFNSSTMIDNGFYAIPKVQDLYGPGDHGRYAFVDGKGGGLNDGDYDGGWGPKFEGQLIPQYDSPVDPATGVRSGTPWVARGKDNLSRFLQPGLLSTNNIAIAATGEKYNVRFSTSHTHQNGIVPNTKLNITNFNVVADYNFSKKLKFTSSLQYNRQYTPNIPDVNYGPNSIIYNIVLWAGADWDIDDMKNYWQPGKEGVQQIYSEYQRYNNPYFMSYEWLRGHQKTDIIGQAAMSYQFTDFLEATLRTQVTTWNLFRSEKMPYSAGSYGRDERRGDYREDRRNLFENNTDILIKFDKDILPGLNAKIWGGGNIRSFEYNSSFGSTNYLNVPGLYNFNNSANPVQNSNFVSAMRVASAYYSADFTFKDFFTLSTTGRMDKLSTLPSGSNTFFYPSVAASTVLSDYMNLPEVISFLKLRGSYANVKDGLTQSTIGATPSTSYPVGYGEQYSSPYDGPTYQNAAVYSTPFAYNNTPAAYFTNTLNNPDIKPSTTSQTEVGLDLRIMQNRLGLDVTYFVSNEGPRIFSLPISTTTGYSSALVNGIKTQKTGWEVSLTGSPVRTEKGFNWDIVANYSTFKEKLTDIYPGQDKLNTFFRVGDRIDKFYGSAFARTAEGQIINDASGRPIYTNTARFLGHVNPKFVFGINNKFSYKNINLSFQFDGRIGGVISNYVQRQTFRGGRHIGLIEGEMGVARENDYREFISGKTGDQMVKTYLGEGVQVVDGTPLNFDADGNITNLSSLKFKNNETKQFVQDWVSRYYNSDDGNLMSRSFGMLREVVIGYSFPASWLERSKFIRTASVSFVGRNLLYFAEKKDIDLNQYVSGGGSGLQTPSVRRYGVNVNLSF</sequence>
<keyword evidence="3 8" id="KW-1134">Transmembrane beta strand</keyword>
<evidence type="ECO:0000256" key="8">
    <source>
        <dbReference type="PROSITE-ProRule" id="PRU01360"/>
    </source>
</evidence>
<comment type="caution">
    <text evidence="13">The sequence shown here is derived from an EMBL/GenBank/DDBJ whole genome shotgun (WGS) entry which is preliminary data.</text>
</comment>
<organism evidence="13 14">
    <name type="scientific">Dyadobacter arcticus</name>
    <dbReference type="NCBI Taxonomy" id="1078754"/>
    <lineage>
        <taxon>Bacteria</taxon>
        <taxon>Pseudomonadati</taxon>
        <taxon>Bacteroidota</taxon>
        <taxon>Cytophagia</taxon>
        <taxon>Cytophagales</taxon>
        <taxon>Spirosomataceae</taxon>
        <taxon>Dyadobacter</taxon>
    </lineage>
</organism>